<dbReference type="AlphaFoldDB" id="A0A4Y3KN46"/>
<sequence>MWVASGTASCDTGQYPEGPGVEPELPFTWEPKTLRPAPEKLRWACDDAGVLLYLLSYATEVTAGLEPATWP</sequence>
<feature type="compositionally biased region" description="Polar residues" evidence="1">
    <location>
        <begin position="1"/>
        <end position="12"/>
    </location>
</feature>
<evidence type="ECO:0000256" key="1">
    <source>
        <dbReference type="SAM" id="MobiDB-lite"/>
    </source>
</evidence>
<protein>
    <submittedName>
        <fullName evidence="2">Uncharacterized protein</fullName>
    </submittedName>
</protein>
<proteinExistence type="predicted"/>
<reference evidence="2 3" key="1">
    <citation type="submission" date="2019-06" db="EMBL/GenBank/DDBJ databases">
        <title>Whole genome shotgun sequence of Cellulomonas gelida NBRC 3748.</title>
        <authorList>
            <person name="Hosoyama A."/>
            <person name="Uohara A."/>
            <person name="Ohji S."/>
            <person name="Ichikawa N."/>
        </authorList>
    </citation>
    <scope>NUCLEOTIDE SEQUENCE [LARGE SCALE GENOMIC DNA]</scope>
    <source>
        <strain evidence="2 3">NBRC 3748</strain>
    </source>
</reference>
<dbReference type="Proteomes" id="UP000320461">
    <property type="component" value="Unassembled WGS sequence"/>
</dbReference>
<name>A0A4Y3KN46_9CELL</name>
<accession>A0A4Y3KN46</accession>
<comment type="caution">
    <text evidence="2">The sequence shown here is derived from an EMBL/GenBank/DDBJ whole genome shotgun (WGS) entry which is preliminary data.</text>
</comment>
<feature type="region of interest" description="Disordered" evidence="1">
    <location>
        <begin position="1"/>
        <end position="26"/>
    </location>
</feature>
<organism evidence="2 3">
    <name type="scientific">Cellulomonas gelida</name>
    <dbReference type="NCBI Taxonomy" id="1712"/>
    <lineage>
        <taxon>Bacteria</taxon>
        <taxon>Bacillati</taxon>
        <taxon>Actinomycetota</taxon>
        <taxon>Actinomycetes</taxon>
        <taxon>Micrococcales</taxon>
        <taxon>Cellulomonadaceae</taxon>
        <taxon>Cellulomonas</taxon>
    </lineage>
</organism>
<keyword evidence="3" id="KW-1185">Reference proteome</keyword>
<dbReference type="EMBL" id="BJLQ01000052">
    <property type="protein sequence ID" value="GEA85831.1"/>
    <property type="molecule type" value="Genomic_DNA"/>
</dbReference>
<gene>
    <name evidence="2" type="ORF">CGE01nite_30820</name>
</gene>
<evidence type="ECO:0000313" key="2">
    <source>
        <dbReference type="EMBL" id="GEA85831.1"/>
    </source>
</evidence>
<evidence type="ECO:0000313" key="3">
    <source>
        <dbReference type="Proteomes" id="UP000320461"/>
    </source>
</evidence>